<accession>A0A5K1V6Y6</accession>
<dbReference type="EMBL" id="BDEQ01000001">
    <property type="protein sequence ID" value="GAT99625.1"/>
    <property type="molecule type" value="Genomic_DNA"/>
</dbReference>
<dbReference type="OMA" id="SEPPDIF"/>
<keyword evidence="1" id="KW-0812">Transmembrane</keyword>
<proteinExistence type="predicted"/>
<dbReference type="VEuPathDB" id="AmoebaDB:KM1_056980"/>
<comment type="caution">
    <text evidence="2">The sequence shown here is derived from an EMBL/GenBank/DDBJ whole genome shotgun (WGS) entry which is preliminary data.</text>
</comment>
<dbReference type="AlphaFoldDB" id="A0A5K1V6Y6"/>
<keyword evidence="1" id="KW-0472">Membrane</keyword>
<feature type="transmembrane region" description="Helical" evidence="1">
    <location>
        <begin position="135"/>
        <end position="162"/>
    </location>
</feature>
<dbReference type="VEuPathDB" id="AmoebaDB:EHI8A_063950"/>
<gene>
    <name evidence="2" type="ORF">CL6EHI_072100</name>
    <name evidence="3" type="ORF">CL6EHI_094360</name>
</gene>
<evidence type="ECO:0000256" key="1">
    <source>
        <dbReference type="SAM" id="Phobius"/>
    </source>
</evidence>
<evidence type="ECO:0000313" key="4">
    <source>
        <dbReference type="Proteomes" id="UP000078387"/>
    </source>
</evidence>
<protein>
    <submittedName>
        <fullName evidence="2">Uncharacterized protein</fullName>
    </submittedName>
</protein>
<evidence type="ECO:0000313" key="3">
    <source>
        <dbReference type="EMBL" id="GAT99625.1"/>
    </source>
</evidence>
<feature type="transmembrane region" description="Helical" evidence="1">
    <location>
        <begin position="100"/>
        <end position="123"/>
    </location>
</feature>
<sequence>MSYDQFVEMDNEENINKFNDQQMMYKKLPKNLTNPNSKELKGNLQNGQELGRIVTLSASPDMFQEYLDNLQVTYENFENYEKTETKEIMKEIHATNKKKVCMIIFLVLGICFPPFLVFSLVYMRKYRTSQKLSSIYHITLFIVFVDIMLLLTVVMAAIFYGIKAL</sequence>
<evidence type="ECO:0000313" key="2">
    <source>
        <dbReference type="EMBL" id="GAT96891.1"/>
    </source>
</evidence>
<reference evidence="2 4" key="1">
    <citation type="submission" date="2016-05" db="EMBL/GenBank/DDBJ databases">
        <title>First whole genome sequencing of Entamoeba histolytica HM1:IMSS-clone-6.</title>
        <authorList>
            <person name="Mukherjee Avik.K."/>
            <person name="Izumyama S."/>
            <person name="Nakada-Tsukui K."/>
            <person name="Nozaki T."/>
        </authorList>
    </citation>
    <scope>NUCLEOTIDE SEQUENCE [LARGE SCALE GENOMIC DNA]</scope>
    <source>
        <strain evidence="2 4">HM1:IMSS clone 6</strain>
    </source>
</reference>
<name>A0A5K1V6Y6_ENTHI</name>
<keyword evidence="1" id="KW-1133">Transmembrane helix</keyword>
<dbReference type="VEuPathDB" id="AmoebaDB:EHI7A_060870"/>
<dbReference type="VEuPathDB" id="AmoebaDB:EHI5A_044070"/>
<dbReference type="VEuPathDB" id="AmoebaDB:EHI_094360"/>
<dbReference type="EMBL" id="BDEQ01000001">
    <property type="protein sequence ID" value="GAT96891.1"/>
    <property type="molecule type" value="Genomic_DNA"/>
</dbReference>
<organism evidence="2 4">
    <name type="scientific">Entamoeba histolytica</name>
    <dbReference type="NCBI Taxonomy" id="5759"/>
    <lineage>
        <taxon>Eukaryota</taxon>
        <taxon>Amoebozoa</taxon>
        <taxon>Evosea</taxon>
        <taxon>Archamoebae</taxon>
        <taxon>Mastigamoebida</taxon>
        <taxon>Entamoebidae</taxon>
        <taxon>Entamoeba</taxon>
    </lineage>
</organism>
<dbReference type="Proteomes" id="UP000078387">
    <property type="component" value="Unassembled WGS sequence"/>
</dbReference>